<organism evidence="2 3">
    <name type="scientific">Mycena chlorophos</name>
    <name type="common">Agaric fungus</name>
    <name type="synonym">Agaricus chlorophos</name>
    <dbReference type="NCBI Taxonomy" id="658473"/>
    <lineage>
        <taxon>Eukaryota</taxon>
        <taxon>Fungi</taxon>
        <taxon>Dikarya</taxon>
        <taxon>Basidiomycota</taxon>
        <taxon>Agaricomycotina</taxon>
        <taxon>Agaricomycetes</taxon>
        <taxon>Agaricomycetidae</taxon>
        <taxon>Agaricales</taxon>
        <taxon>Marasmiineae</taxon>
        <taxon>Mycenaceae</taxon>
        <taxon>Mycena</taxon>
    </lineage>
</organism>
<evidence type="ECO:0000313" key="2">
    <source>
        <dbReference type="EMBL" id="GAT44928.1"/>
    </source>
</evidence>
<protein>
    <submittedName>
        <fullName evidence="2">Uncharacterized protein</fullName>
    </submittedName>
</protein>
<proteinExistence type="predicted"/>
<feature type="non-terminal residue" evidence="2">
    <location>
        <position position="1"/>
    </location>
</feature>
<keyword evidence="1" id="KW-0175">Coiled coil</keyword>
<dbReference type="Proteomes" id="UP000815677">
    <property type="component" value="Unassembled WGS sequence"/>
</dbReference>
<keyword evidence="3" id="KW-1185">Reference proteome</keyword>
<feature type="coiled-coil region" evidence="1">
    <location>
        <begin position="93"/>
        <end position="120"/>
    </location>
</feature>
<accession>A0ABQ0L1H7</accession>
<feature type="coiled-coil region" evidence="1">
    <location>
        <begin position="20"/>
        <end position="54"/>
    </location>
</feature>
<gene>
    <name evidence="2" type="ORF">MCHLO_02531</name>
</gene>
<name>A0ABQ0L1H7_MYCCL</name>
<evidence type="ECO:0000256" key="1">
    <source>
        <dbReference type="SAM" id="Coils"/>
    </source>
</evidence>
<sequence length="170" mass="19437">LLVAQHAEDLIRTADRELVAIEASAATAELREQLQETRANLVVFAREYEELELDSQLGYLDMMADAGKMCFTRSRQAEFNFALRTFEHAARSREDTEREIEEIDTRLEALDREKTEVEKERLQAALSWLYAMGEAKELLSGHDCSCLSKLWGDADALYEVMGSPFNEIRV</sequence>
<evidence type="ECO:0000313" key="3">
    <source>
        <dbReference type="Proteomes" id="UP000815677"/>
    </source>
</evidence>
<reference evidence="2" key="1">
    <citation type="submission" date="2014-09" db="EMBL/GenBank/DDBJ databases">
        <title>Genome sequence of the luminous mushroom Mycena chlorophos for searching fungal bioluminescence genes.</title>
        <authorList>
            <person name="Tanaka Y."/>
            <person name="Kasuga D."/>
            <person name="Oba Y."/>
            <person name="Hase S."/>
            <person name="Sato K."/>
            <person name="Oba Y."/>
            <person name="Sakakibara Y."/>
        </authorList>
    </citation>
    <scope>NUCLEOTIDE SEQUENCE</scope>
</reference>
<dbReference type="EMBL" id="DF840353">
    <property type="protein sequence ID" value="GAT44928.1"/>
    <property type="molecule type" value="Genomic_DNA"/>
</dbReference>